<evidence type="ECO:0000259" key="1">
    <source>
        <dbReference type="Pfam" id="PF00078"/>
    </source>
</evidence>
<dbReference type="CDD" id="cd01650">
    <property type="entry name" value="RT_nLTR_like"/>
    <property type="match status" value="1"/>
</dbReference>
<protein>
    <recommendedName>
        <fullName evidence="1">Reverse transcriptase domain-containing protein</fullName>
    </recommendedName>
</protein>
<proteinExistence type="predicted"/>
<dbReference type="InterPro" id="IPR000477">
    <property type="entry name" value="RT_dom"/>
</dbReference>
<dbReference type="Pfam" id="PF00078">
    <property type="entry name" value="RVT_1"/>
    <property type="match status" value="1"/>
</dbReference>
<dbReference type="Proteomes" id="UP000324091">
    <property type="component" value="Chromosome 17"/>
</dbReference>
<comment type="caution">
    <text evidence="2">The sequence shown here is derived from an EMBL/GenBank/DDBJ whole genome shotgun (WGS) entry which is preliminary data.</text>
</comment>
<sequence>MKGPVQCGLGGEPKRGPWRSDPRLWKLAFGTWNVTSLAGKELELVGEVEHDQLQLIWLASPPHIASAQEPKSLRGVRHSSTLELLRFRVPAFLEDLGRTLDSVPTGDSIVLLGDFNAHVGNDSVTWKSMIGRNGLPDQNQSGVQLLDFCASRSLAITNTMFEDKEEQSRRIRRWTIQFPERKLPRAVLVDTPLQHCVDIGGSALGLADQVVVPIFKSGDQRVCSNYRGITLLSLPGKVYARVLEKRIRLIAEPLIEEEQCGFRPGRGTTDQLFTLAGMLEGSWEFAQPVHMCFVDLEKAYDRVPRSILLGVLREYGVDGPCNKGAGAWVAGLSLRDRVRSSDIQEELGVEPLLLHIERSQLGCLGHLARMPSGHLPLEVFRTCPTGRRLRGQPRTRWRDYISCLERLGVPLEELMEVAEERAVWASLLKLLPL</sequence>
<name>A0A5C6NUH6_9TELE</name>
<accession>A0A5C6NUH6</accession>
<gene>
    <name evidence="2" type="ORF">D4764_17G0006370</name>
</gene>
<dbReference type="SUPFAM" id="SSF56219">
    <property type="entry name" value="DNase I-like"/>
    <property type="match status" value="1"/>
</dbReference>
<dbReference type="AlphaFoldDB" id="A0A5C6NUH6"/>
<evidence type="ECO:0000313" key="2">
    <source>
        <dbReference type="EMBL" id="TWW71154.1"/>
    </source>
</evidence>
<dbReference type="InterPro" id="IPR036691">
    <property type="entry name" value="Endo/exonu/phosph_ase_sf"/>
</dbReference>
<dbReference type="PANTHER" id="PTHR47027">
    <property type="entry name" value="REVERSE TRANSCRIPTASE DOMAIN-CONTAINING PROTEIN"/>
    <property type="match status" value="1"/>
</dbReference>
<feature type="domain" description="Reverse transcriptase" evidence="1">
    <location>
        <begin position="218"/>
        <end position="320"/>
    </location>
</feature>
<keyword evidence="3" id="KW-1185">Reference proteome</keyword>
<dbReference type="PANTHER" id="PTHR47027:SF30">
    <property type="entry name" value="THAP-TYPE DOMAIN-CONTAINING PROTEIN"/>
    <property type="match status" value="1"/>
</dbReference>
<reference evidence="2 3" key="1">
    <citation type="submission" date="2019-04" db="EMBL/GenBank/DDBJ databases">
        <title>Chromosome genome assembly for Takifugu flavidus.</title>
        <authorList>
            <person name="Xiao S."/>
        </authorList>
    </citation>
    <scope>NUCLEOTIDE SEQUENCE [LARGE SCALE GENOMIC DNA]</scope>
    <source>
        <strain evidence="2">HTHZ2018</strain>
        <tissue evidence="2">Muscle</tissue>
    </source>
</reference>
<dbReference type="EMBL" id="RHFK02000009">
    <property type="protein sequence ID" value="TWW71154.1"/>
    <property type="molecule type" value="Genomic_DNA"/>
</dbReference>
<organism evidence="2 3">
    <name type="scientific">Takifugu flavidus</name>
    <name type="common">sansaifugu</name>
    <dbReference type="NCBI Taxonomy" id="433684"/>
    <lineage>
        <taxon>Eukaryota</taxon>
        <taxon>Metazoa</taxon>
        <taxon>Chordata</taxon>
        <taxon>Craniata</taxon>
        <taxon>Vertebrata</taxon>
        <taxon>Euteleostomi</taxon>
        <taxon>Actinopterygii</taxon>
        <taxon>Neopterygii</taxon>
        <taxon>Teleostei</taxon>
        <taxon>Neoteleostei</taxon>
        <taxon>Acanthomorphata</taxon>
        <taxon>Eupercaria</taxon>
        <taxon>Tetraodontiformes</taxon>
        <taxon>Tetradontoidea</taxon>
        <taxon>Tetraodontidae</taxon>
        <taxon>Takifugu</taxon>
    </lineage>
</organism>
<dbReference type="Gene3D" id="3.60.10.10">
    <property type="entry name" value="Endonuclease/exonuclease/phosphatase"/>
    <property type="match status" value="1"/>
</dbReference>
<evidence type="ECO:0000313" key="3">
    <source>
        <dbReference type="Proteomes" id="UP000324091"/>
    </source>
</evidence>